<evidence type="ECO:0000256" key="1">
    <source>
        <dbReference type="SAM" id="MobiDB-lite"/>
    </source>
</evidence>
<dbReference type="PROSITE" id="PS51257">
    <property type="entry name" value="PROKAR_LIPOPROTEIN"/>
    <property type="match status" value="1"/>
</dbReference>
<keyword evidence="3" id="KW-1185">Reference proteome</keyword>
<accession>G2DYI1</accession>
<sequence length="217" mass="25944">MQMHILRTLGTRLTLLVIIGGLAGCVAAPPVVEQTWPNGYDAYLVDGTTAPDESDRDEAYYPDDSPRVSTHLYFGYGPMFLYDSPFYYAPTPWYYTSPWYYPRYRNYRINRHRYWRDRDYHRWGHKPRYPTDRRHRDRNRHRPPDQRPRDPNRRPPHNNGGDRKPRPTPAERPRNHDRSYRSNDTPPSRRGYRPSRNATAKPTGRRIYKGNANARRQ</sequence>
<protein>
    <recommendedName>
        <fullName evidence="4">Lipoprotein</fullName>
    </recommendedName>
</protein>
<dbReference type="RefSeq" id="WP_007039808.1">
    <property type="nucleotide sequence ID" value="NZ_AFWT01000006.1"/>
</dbReference>
<organism evidence="2 3">
    <name type="scientific">Thiorhodococcus drewsii AZ1</name>
    <dbReference type="NCBI Taxonomy" id="765913"/>
    <lineage>
        <taxon>Bacteria</taxon>
        <taxon>Pseudomonadati</taxon>
        <taxon>Pseudomonadota</taxon>
        <taxon>Gammaproteobacteria</taxon>
        <taxon>Chromatiales</taxon>
        <taxon>Chromatiaceae</taxon>
        <taxon>Thiorhodococcus</taxon>
    </lineage>
</organism>
<dbReference type="EMBL" id="AFWT01000006">
    <property type="protein sequence ID" value="EGV32608.1"/>
    <property type="molecule type" value="Genomic_DNA"/>
</dbReference>
<dbReference type="AlphaFoldDB" id="G2DYI1"/>
<feature type="region of interest" description="Disordered" evidence="1">
    <location>
        <begin position="125"/>
        <end position="217"/>
    </location>
</feature>
<evidence type="ECO:0008006" key="4">
    <source>
        <dbReference type="Google" id="ProtNLM"/>
    </source>
</evidence>
<feature type="compositionally biased region" description="Basic and acidic residues" evidence="1">
    <location>
        <begin position="142"/>
        <end position="153"/>
    </location>
</feature>
<evidence type="ECO:0000313" key="2">
    <source>
        <dbReference type="EMBL" id="EGV32608.1"/>
    </source>
</evidence>
<gene>
    <name evidence="2" type="ORF">ThidrDRAFT_1093</name>
</gene>
<comment type="caution">
    <text evidence="2">The sequence shown here is derived from an EMBL/GenBank/DDBJ whole genome shotgun (WGS) entry which is preliminary data.</text>
</comment>
<feature type="compositionally biased region" description="Basic and acidic residues" evidence="1">
    <location>
        <begin position="160"/>
        <end position="181"/>
    </location>
</feature>
<proteinExistence type="predicted"/>
<name>G2DYI1_9GAMM</name>
<reference evidence="2 3" key="1">
    <citation type="submission" date="2011-06" db="EMBL/GenBank/DDBJ databases">
        <title>The draft genome of Thiorhodococcus drewsii AZ1.</title>
        <authorList>
            <consortium name="US DOE Joint Genome Institute (JGI-PGF)"/>
            <person name="Lucas S."/>
            <person name="Han J."/>
            <person name="Lapidus A."/>
            <person name="Cheng J.-F."/>
            <person name="Goodwin L."/>
            <person name="Pitluck S."/>
            <person name="Peters L."/>
            <person name="Land M.L."/>
            <person name="Hauser L."/>
            <person name="Vogl K."/>
            <person name="Liu Z."/>
            <person name="Imhoff J."/>
            <person name="Thiel V."/>
            <person name="Frigaard N.-U."/>
            <person name="Bryant D.A."/>
            <person name="Woyke T.J."/>
        </authorList>
    </citation>
    <scope>NUCLEOTIDE SEQUENCE [LARGE SCALE GENOMIC DNA]</scope>
    <source>
        <strain evidence="2 3">AZ1</strain>
    </source>
</reference>
<dbReference type="Proteomes" id="UP000004200">
    <property type="component" value="Unassembled WGS sequence"/>
</dbReference>
<evidence type="ECO:0000313" key="3">
    <source>
        <dbReference type="Proteomes" id="UP000004200"/>
    </source>
</evidence>
<dbReference type="STRING" id="765913.ThidrDRAFT_1093"/>